<feature type="domain" description="Glycosyltransferase subfamily 4-like N-terminal" evidence="4">
    <location>
        <begin position="20"/>
        <end position="207"/>
    </location>
</feature>
<keyword evidence="6" id="KW-1185">Reference proteome</keyword>
<protein>
    <submittedName>
        <fullName evidence="5">Mannosylfructose-phosphate synthase</fullName>
    </submittedName>
</protein>
<dbReference type="PANTHER" id="PTHR12526">
    <property type="entry name" value="GLYCOSYLTRANSFERASE"/>
    <property type="match status" value="1"/>
</dbReference>
<accession>A0A1T4YFH8</accession>
<keyword evidence="2" id="KW-0808">Transferase</keyword>
<dbReference type="SUPFAM" id="SSF53756">
    <property type="entry name" value="UDP-Glycosyltransferase/glycogen phosphorylase"/>
    <property type="match status" value="1"/>
</dbReference>
<organism evidence="5 6">
    <name type="scientific">Prosthecobacter debontii</name>
    <dbReference type="NCBI Taxonomy" id="48467"/>
    <lineage>
        <taxon>Bacteria</taxon>
        <taxon>Pseudomonadati</taxon>
        <taxon>Verrucomicrobiota</taxon>
        <taxon>Verrucomicrobiia</taxon>
        <taxon>Verrucomicrobiales</taxon>
        <taxon>Verrucomicrobiaceae</taxon>
        <taxon>Prosthecobacter</taxon>
    </lineage>
</organism>
<dbReference type="Pfam" id="PF00534">
    <property type="entry name" value="Glycos_transf_1"/>
    <property type="match status" value="1"/>
</dbReference>
<evidence type="ECO:0000256" key="2">
    <source>
        <dbReference type="ARBA" id="ARBA00022679"/>
    </source>
</evidence>
<evidence type="ECO:0000256" key="1">
    <source>
        <dbReference type="ARBA" id="ARBA00022676"/>
    </source>
</evidence>
<dbReference type="InterPro" id="IPR028098">
    <property type="entry name" value="Glyco_trans_4-like_N"/>
</dbReference>
<evidence type="ECO:0000259" key="3">
    <source>
        <dbReference type="Pfam" id="PF00534"/>
    </source>
</evidence>
<dbReference type="PANTHER" id="PTHR12526:SF510">
    <property type="entry name" value="D-INOSITOL 3-PHOSPHATE GLYCOSYLTRANSFERASE"/>
    <property type="match status" value="1"/>
</dbReference>
<dbReference type="EMBL" id="FUYE01000010">
    <property type="protein sequence ID" value="SKB00587.1"/>
    <property type="molecule type" value="Genomic_DNA"/>
</dbReference>
<dbReference type="Proteomes" id="UP000190774">
    <property type="component" value="Unassembled WGS sequence"/>
</dbReference>
<evidence type="ECO:0000313" key="6">
    <source>
        <dbReference type="Proteomes" id="UP000190774"/>
    </source>
</evidence>
<feature type="domain" description="Glycosyl transferase family 1" evidence="3">
    <location>
        <begin position="228"/>
        <end position="388"/>
    </location>
</feature>
<dbReference type="InterPro" id="IPR001296">
    <property type="entry name" value="Glyco_trans_1"/>
</dbReference>
<dbReference type="GO" id="GO:0016757">
    <property type="term" value="F:glycosyltransferase activity"/>
    <property type="evidence" value="ECO:0007669"/>
    <property type="project" value="UniProtKB-KW"/>
</dbReference>
<dbReference type="Gene3D" id="3.40.50.2000">
    <property type="entry name" value="Glycogen Phosphorylase B"/>
    <property type="match status" value="2"/>
</dbReference>
<name>A0A1T4YFH8_9BACT</name>
<proteinExistence type="predicted"/>
<gene>
    <name evidence="5" type="ORF">SAMN02745166_03175</name>
</gene>
<dbReference type="STRING" id="48467.SAMN02745166_03175"/>
<sequence>MISTHGYVAASPPLGAPDTGGQVVFVIELSKQLARLGYKVDIWTRRFDKQPESEVVDENVNILRVPCGGKDFIPKEQLYRNIPEWVENALRLIKKQGLAYYFINSHYWDAGLAGQSLANALNIPHLHTPHSLGSWKKRQMEDAAPEDKQKLEAQFNFSARVHHEQRLFQECDMVIATTPPQSDFIAADYGVPTGKIRMIPPGYDDNRFFPVSEASRQGMRTEFGYHGPVIASIGRLARNKGFDLLIKAFAIVAERLPEAKLRLAVSMQSSDPGDSRMLEELHELVREHHLETKVIISDSLPDEQMADYYRAADVFALSSRYEPFGMTAIEALACGTPTVVTTRGGLYRALDFGVHALYTDTEDIQEFGISLLQALKYQRLRSRLSHQGSMRVRALFAWSGIAQQLLRAVEDRLHTDVAAPETADWSSTMWRQNVEI</sequence>
<dbReference type="AlphaFoldDB" id="A0A1T4YFH8"/>
<dbReference type="Pfam" id="PF13439">
    <property type="entry name" value="Glyco_transf_4"/>
    <property type="match status" value="1"/>
</dbReference>
<keyword evidence="1" id="KW-0328">Glycosyltransferase</keyword>
<evidence type="ECO:0000313" key="5">
    <source>
        <dbReference type="EMBL" id="SKB00587.1"/>
    </source>
</evidence>
<reference evidence="6" key="1">
    <citation type="submission" date="2017-02" db="EMBL/GenBank/DDBJ databases">
        <authorList>
            <person name="Varghese N."/>
            <person name="Submissions S."/>
        </authorList>
    </citation>
    <scope>NUCLEOTIDE SEQUENCE [LARGE SCALE GENOMIC DNA]</scope>
    <source>
        <strain evidence="6">ATCC 700200</strain>
    </source>
</reference>
<evidence type="ECO:0000259" key="4">
    <source>
        <dbReference type="Pfam" id="PF13439"/>
    </source>
</evidence>